<evidence type="ECO:0000256" key="8">
    <source>
        <dbReference type="ARBA" id="ARBA00022643"/>
    </source>
</evidence>
<dbReference type="AlphaFoldDB" id="T1G1B2"/>
<dbReference type="NCBIfam" id="TIGR00558">
    <property type="entry name" value="pdxH"/>
    <property type="match status" value="1"/>
</dbReference>
<dbReference type="eggNOG" id="KOG2586">
    <property type="taxonomic scope" value="Eukaryota"/>
</dbReference>
<evidence type="ECO:0000313" key="13">
    <source>
        <dbReference type="EMBL" id="ESO09915.1"/>
    </source>
</evidence>
<dbReference type="STRING" id="6412.T1G1B2"/>
<dbReference type="InterPro" id="IPR019576">
    <property type="entry name" value="Pyridoxamine_oxidase_dimer_C"/>
</dbReference>
<dbReference type="Pfam" id="PF10590">
    <property type="entry name" value="PNP_phzG_C"/>
    <property type="match status" value="1"/>
</dbReference>
<dbReference type="PANTHER" id="PTHR10851">
    <property type="entry name" value="PYRIDOXINE-5-PHOSPHATE OXIDASE"/>
    <property type="match status" value="1"/>
</dbReference>
<dbReference type="Proteomes" id="UP000015101">
    <property type="component" value="Unassembled WGS sequence"/>
</dbReference>
<dbReference type="RefSeq" id="XP_009011729.1">
    <property type="nucleotide sequence ID" value="XM_009013481.1"/>
</dbReference>
<reference evidence="13 15" key="2">
    <citation type="journal article" date="2013" name="Nature">
        <title>Insights into bilaterian evolution from three spiralian genomes.</title>
        <authorList>
            <person name="Simakov O."/>
            <person name="Marletaz F."/>
            <person name="Cho S.J."/>
            <person name="Edsinger-Gonzales E."/>
            <person name="Havlak P."/>
            <person name="Hellsten U."/>
            <person name="Kuo D.H."/>
            <person name="Larsson T."/>
            <person name="Lv J."/>
            <person name="Arendt D."/>
            <person name="Savage R."/>
            <person name="Osoegawa K."/>
            <person name="de Jong P."/>
            <person name="Grimwood J."/>
            <person name="Chapman J.A."/>
            <person name="Shapiro H."/>
            <person name="Aerts A."/>
            <person name="Otillar R.P."/>
            <person name="Terry A.Y."/>
            <person name="Boore J.L."/>
            <person name="Grigoriev I.V."/>
            <person name="Lindberg D.R."/>
            <person name="Seaver E.C."/>
            <person name="Weisblat D.A."/>
            <person name="Putnam N.H."/>
            <person name="Rokhsar D.S."/>
        </authorList>
    </citation>
    <scope>NUCLEOTIDE SEQUENCE</scope>
</reference>
<evidence type="ECO:0000256" key="6">
    <source>
        <dbReference type="ARBA" id="ARBA00012801"/>
    </source>
</evidence>
<dbReference type="InterPro" id="IPR012349">
    <property type="entry name" value="Split_barrel_FMN-bd"/>
</dbReference>
<proteinExistence type="inferred from homology"/>
<dbReference type="FunCoup" id="T1G1B2">
    <property type="interactions" value="919"/>
</dbReference>
<dbReference type="SUPFAM" id="SSF50475">
    <property type="entry name" value="FMN-binding split barrel"/>
    <property type="match status" value="1"/>
</dbReference>
<dbReference type="GO" id="GO:0042823">
    <property type="term" value="P:pyridoxal phosphate biosynthetic process"/>
    <property type="evidence" value="ECO:0000318"/>
    <property type="project" value="GO_Central"/>
</dbReference>
<evidence type="ECO:0000259" key="12">
    <source>
        <dbReference type="Pfam" id="PF10590"/>
    </source>
</evidence>
<keyword evidence="15" id="KW-1185">Reference proteome</keyword>
<comment type="pathway">
    <text evidence="4">Cofactor metabolism; pyridoxal 5'-phosphate salvage; pyridoxal 5'-phosphate from pyridoxine 5'-phosphate: step 1/1.</text>
</comment>
<dbReference type="KEGG" id="hro:HELRODRAFT_73175"/>
<dbReference type="EC" id="1.4.3.5" evidence="6"/>
<evidence type="ECO:0000256" key="10">
    <source>
        <dbReference type="ARBA" id="ARBA00023096"/>
    </source>
</evidence>
<feature type="domain" description="Pyridoxine 5'-phosphate oxidase dimerisation C-terminal" evidence="12">
    <location>
        <begin position="170"/>
        <end position="224"/>
    </location>
</feature>
<name>T1G1B2_HELRO</name>
<dbReference type="GO" id="GO:0008615">
    <property type="term" value="P:pyridoxine biosynthetic process"/>
    <property type="evidence" value="ECO:0007669"/>
    <property type="project" value="UniProtKB-KW"/>
</dbReference>
<dbReference type="EnsemblMetazoa" id="HelroT73175">
    <property type="protein sequence ID" value="HelroP73175"/>
    <property type="gene ID" value="HelroG73175"/>
</dbReference>
<dbReference type="EMBL" id="KB095905">
    <property type="protein sequence ID" value="ESO09915.1"/>
    <property type="molecule type" value="Genomic_DNA"/>
</dbReference>
<evidence type="ECO:0000256" key="3">
    <source>
        <dbReference type="ARBA" id="ARBA00004738"/>
    </source>
</evidence>
<organism evidence="14 15">
    <name type="scientific">Helobdella robusta</name>
    <name type="common">Californian leech</name>
    <dbReference type="NCBI Taxonomy" id="6412"/>
    <lineage>
        <taxon>Eukaryota</taxon>
        <taxon>Metazoa</taxon>
        <taxon>Spiralia</taxon>
        <taxon>Lophotrochozoa</taxon>
        <taxon>Annelida</taxon>
        <taxon>Clitellata</taxon>
        <taxon>Hirudinea</taxon>
        <taxon>Rhynchobdellida</taxon>
        <taxon>Glossiphoniidae</taxon>
        <taxon>Helobdella</taxon>
    </lineage>
</organism>
<dbReference type="CTD" id="20214860"/>
<keyword evidence="7" id="KW-0285">Flavoprotein</keyword>
<evidence type="ECO:0000313" key="14">
    <source>
        <dbReference type="EnsemblMetazoa" id="HelroP73175"/>
    </source>
</evidence>
<dbReference type="InParanoid" id="T1G1B2"/>
<dbReference type="GO" id="GO:0010181">
    <property type="term" value="F:FMN binding"/>
    <property type="evidence" value="ECO:0007669"/>
    <property type="project" value="InterPro"/>
</dbReference>
<dbReference type="GO" id="GO:0004733">
    <property type="term" value="F:pyridoxamine phosphate oxidase activity"/>
    <property type="evidence" value="ECO:0000318"/>
    <property type="project" value="GO_Central"/>
</dbReference>
<feature type="domain" description="Pyridoxamine 5'-phosphate oxidase N-terminal" evidence="11">
    <location>
        <begin position="39"/>
        <end position="145"/>
    </location>
</feature>
<dbReference type="HAMAP" id="MF_01629">
    <property type="entry name" value="PdxH"/>
    <property type="match status" value="1"/>
</dbReference>
<evidence type="ECO:0000256" key="7">
    <source>
        <dbReference type="ARBA" id="ARBA00022630"/>
    </source>
</evidence>
<comment type="pathway">
    <text evidence="3">Cofactor metabolism; pyridoxal 5'-phosphate salvage; pyridoxal 5'-phosphate from pyridoxamine 5'-phosphate: step 1/1.</text>
</comment>
<dbReference type="HOGENOM" id="CLU_032263_2_1_1"/>
<keyword evidence="8" id="KW-0288">FMN</keyword>
<reference evidence="15" key="1">
    <citation type="submission" date="2012-12" db="EMBL/GenBank/DDBJ databases">
        <authorList>
            <person name="Hellsten U."/>
            <person name="Grimwood J."/>
            <person name="Chapman J.A."/>
            <person name="Shapiro H."/>
            <person name="Aerts A."/>
            <person name="Otillar R.P."/>
            <person name="Terry A.Y."/>
            <person name="Boore J.L."/>
            <person name="Simakov O."/>
            <person name="Marletaz F."/>
            <person name="Cho S.-J."/>
            <person name="Edsinger-Gonzales E."/>
            <person name="Havlak P."/>
            <person name="Kuo D.-H."/>
            <person name="Larsson T."/>
            <person name="Lv J."/>
            <person name="Arendt D."/>
            <person name="Savage R."/>
            <person name="Osoegawa K."/>
            <person name="de Jong P."/>
            <person name="Lindberg D.R."/>
            <person name="Seaver E.C."/>
            <person name="Weisblat D.A."/>
            <person name="Putnam N.H."/>
            <person name="Grigoriev I.V."/>
            <person name="Rokhsar D.S."/>
        </authorList>
    </citation>
    <scope>NUCLEOTIDE SEQUENCE</scope>
</reference>
<evidence type="ECO:0000256" key="2">
    <source>
        <dbReference type="ARBA" id="ARBA00003691"/>
    </source>
</evidence>
<dbReference type="NCBIfam" id="NF004231">
    <property type="entry name" value="PRK05679.1"/>
    <property type="match status" value="1"/>
</dbReference>
<dbReference type="GeneID" id="20214860"/>
<evidence type="ECO:0000313" key="15">
    <source>
        <dbReference type="Proteomes" id="UP000015101"/>
    </source>
</evidence>
<dbReference type="UniPathway" id="UPA01068">
    <property type="reaction ID" value="UER00304"/>
</dbReference>
<dbReference type="InterPro" id="IPR000659">
    <property type="entry name" value="Pyridox_Oxase"/>
</dbReference>
<dbReference type="OrthoDB" id="303614at2759"/>
<evidence type="ECO:0000256" key="1">
    <source>
        <dbReference type="ARBA" id="ARBA00001917"/>
    </source>
</evidence>
<evidence type="ECO:0000256" key="4">
    <source>
        <dbReference type="ARBA" id="ARBA00005037"/>
    </source>
</evidence>
<comment type="similarity">
    <text evidence="5">Belongs to the pyridoxamine 5'-phosphate oxidase family.</text>
</comment>
<evidence type="ECO:0000259" key="11">
    <source>
        <dbReference type="Pfam" id="PF01243"/>
    </source>
</evidence>
<keyword evidence="9" id="KW-0560">Oxidoreductase</keyword>
<reference evidence="14" key="3">
    <citation type="submission" date="2015-06" db="UniProtKB">
        <authorList>
            <consortium name="EnsemblMetazoa"/>
        </authorList>
    </citation>
    <scope>IDENTIFICATION</scope>
</reference>
<keyword evidence="10" id="KW-0664">Pyridoxine biosynthesis</keyword>
<dbReference type="PIRSF" id="PIRSF000190">
    <property type="entry name" value="Pyd_amn-ph_oxd"/>
    <property type="match status" value="1"/>
</dbReference>
<dbReference type="InterPro" id="IPR011576">
    <property type="entry name" value="Pyridox_Oxase_N"/>
</dbReference>
<dbReference type="Gene3D" id="2.30.110.10">
    <property type="entry name" value="Electron Transport, Fmn-binding Protein, Chain A"/>
    <property type="match status" value="1"/>
</dbReference>
<comment type="cofactor">
    <cofactor evidence="1">
        <name>FMN</name>
        <dbReference type="ChEBI" id="CHEBI:58210"/>
    </cofactor>
</comment>
<comment type="function">
    <text evidence="2">Catalyzes the oxidation of either pyridoxine 5'-phosphate (PNP) or pyridoxamine 5'-phosphate (PMP) into pyridoxal 5'-phosphate (PLP).</text>
</comment>
<evidence type="ECO:0000256" key="5">
    <source>
        <dbReference type="ARBA" id="ARBA00007301"/>
    </source>
</evidence>
<protein>
    <recommendedName>
        <fullName evidence="6">pyridoxal 5'-phosphate synthase</fullName>
        <ecNumber evidence="6">1.4.3.5</ecNumber>
    </recommendedName>
</protein>
<accession>T1G1B2</accession>
<gene>
    <name evidence="14" type="primary">20214860</name>
    <name evidence="13" type="ORF">HELRODRAFT_73175</name>
</gene>
<dbReference type="EMBL" id="AMQM01002837">
    <property type="status" value="NOT_ANNOTATED_CDS"/>
    <property type="molecule type" value="Genomic_DNA"/>
</dbReference>
<dbReference type="OMA" id="AYFRTRP"/>
<dbReference type="Pfam" id="PF01243">
    <property type="entry name" value="PNPOx_N"/>
    <property type="match status" value="1"/>
</dbReference>
<dbReference type="PANTHER" id="PTHR10851:SF0">
    <property type="entry name" value="PYRIDOXINE-5'-PHOSPHATE OXIDASE"/>
    <property type="match status" value="1"/>
</dbReference>
<dbReference type="FunFam" id="2.30.110.10:FF:000014">
    <property type="entry name" value="Pyridoxine/pyridoxamine 5'-phosphate oxidase"/>
    <property type="match status" value="1"/>
</dbReference>
<evidence type="ECO:0000256" key="9">
    <source>
        <dbReference type="ARBA" id="ARBA00023002"/>
    </source>
</evidence>
<sequence>MRRPYKNKNSTFDIENVLKKDPFDIFCNWFSEACEDENVIEPNAMALATSSKQGIPTVRMVLLKGYDDKGFTFFTNYKSRKGTDLESNPEAHLLFYWPSLHRQIRIGGSVSKLSEIESAEYFKFRPRASQISCYVSEQSQPVSGKNELEERRMHAEQLFENKEVEKPEFWGGYILTPRNFEFWQGQTDRFHDRVYFRKLLQDEDASNNCIKKAENGWVYEILCP</sequence>